<sequence>MENLTTKDFAHKIKNDKDAVIIDVRTPREWKEGIIPNARLINLLEPTVFQQEVSKLDTGKNYYIYCRSGNRSGQACQIMDSKGFKTYNLSGGIMQWDEKLSEPAY</sequence>
<dbReference type="Pfam" id="PF00581">
    <property type="entry name" value="Rhodanese"/>
    <property type="match status" value="1"/>
</dbReference>
<organism evidence="2 3">
    <name type="scientific">Christiangramia antarctica</name>
    <dbReference type="NCBI Taxonomy" id="2058158"/>
    <lineage>
        <taxon>Bacteria</taxon>
        <taxon>Pseudomonadati</taxon>
        <taxon>Bacteroidota</taxon>
        <taxon>Flavobacteriia</taxon>
        <taxon>Flavobacteriales</taxon>
        <taxon>Flavobacteriaceae</taxon>
        <taxon>Christiangramia</taxon>
    </lineage>
</organism>
<gene>
    <name evidence="2" type="ORF">ACFSYS_09630</name>
</gene>
<proteinExistence type="predicted"/>
<dbReference type="PANTHER" id="PTHR43031">
    <property type="entry name" value="FAD-DEPENDENT OXIDOREDUCTASE"/>
    <property type="match status" value="1"/>
</dbReference>
<evidence type="ECO:0000259" key="1">
    <source>
        <dbReference type="PROSITE" id="PS50206"/>
    </source>
</evidence>
<dbReference type="SMART" id="SM00450">
    <property type="entry name" value="RHOD"/>
    <property type="match status" value="1"/>
</dbReference>
<evidence type="ECO:0000313" key="3">
    <source>
        <dbReference type="Proteomes" id="UP001597438"/>
    </source>
</evidence>
<dbReference type="EMBL" id="JBHUOJ010000021">
    <property type="protein sequence ID" value="MFD2833547.1"/>
    <property type="molecule type" value="Genomic_DNA"/>
</dbReference>
<keyword evidence="3" id="KW-1185">Reference proteome</keyword>
<dbReference type="InterPro" id="IPR036873">
    <property type="entry name" value="Rhodanese-like_dom_sf"/>
</dbReference>
<feature type="domain" description="Rhodanese" evidence="1">
    <location>
        <begin position="15"/>
        <end position="105"/>
    </location>
</feature>
<reference evidence="3" key="1">
    <citation type="journal article" date="2019" name="Int. J. Syst. Evol. Microbiol.">
        <title>The Global Catalogue of Microorganisms (GCM) 10K type strain sequencing project: providing services to taxonomists for standard genome sequencing and annotation.</title>
        <authorList>
            <consortium name="The Broad Institute Genomics Platform"/>
            <consortium name="The Broad Institute Genome Sequencing Center for Infectious Disease"/>
            <person name="Wu L."/>
            <person name="Ma J."/>
        </authorList>
    </citation>
    <scope>NUCLEOTIDE SEQUENCE [LARGE SCALE GENOMIC DNA]</scope>
    <source>
        <strain evidence="3">KCTC 52925</strain>
    </source>
</reference>
<dbReference type="Gene3D" id="3.40.250.10">
    <property type="entry name" value="Rhodanese-like domain"/>
    <property type="match status" value="1"/>
</dbReference>
<dbReference type="Proteomes" id="UP001597438">
    <property type="component" value="Unassembled WGS sequence"/>
</dbReference>
<comment type="caution">
    <text evidence="2">The sequence shown here is derived from an EMBL/GenBank/DDBJ whole genome shotgun (WGS) entry which is preliminary data.</text>
</comment>
<dbReference type="PANTHER" id="PTHR43031:SF1">
    <property type="entry name" value="PYRIDINE NUCLEOTIDE-DISULPHIDE OXIDOREDUCTASE"/>
    <property type="match status" value="1"/>
</dbReference>
<dbReference type="CDD" id="cd00158">
    <property type="entry name" value="RHOD"/>
    <property type="match status" value="1"/>
</dbReference>
<accession>A0ABW5X4T4</accession>
<evidence type="ECO:0000313" key="2">
    <source>
        <dbReference type="EMBL" id="MFD2833547.1"/>
    </source>
</evidence>
<name>A0ABW5X4T4_9FLAO</name>
<dbReference type="RefSeq" id="WP_251743067.1">
    <property type="nucleotide sequence ID" value="NZ_JBHUOJ010000021.1"/>
</dbReference>
<protein>
    <submittedName>
        <fullName evidence="2">Rhodanese-like domain-containing protein</fullName>
    </submittedName>
</protein>
<dbReference type="InterPro" id="IPR001763">
    <property type="entry name" value="Rhodanese-like_dom"/>
</dbReference>
<dbReference type="SUPFAM" id="SSF52821">
    <property type="entry name" value="Rhodanese/Cell cycle control phosphatase"/>
    <property type="match status" value="1"/>
</dbReference>
<dbReference type="PROSITE" id="PS50206">
    <property type="entry name" value="RHODANESE_3"/>
    <property type="match status" value="1"/>
</dbReference>
<dbReference type="InterPro" id="IPR050229">
    <property type="entry name" value="GlpE_sulfurtransferase"/>
</dbReference>